<gene>
    <name evidence="3" type="ORF">Ahy_A03g012851</name>
</gene>
<sequence length="379" mass="43829">MDKPPNYDQIIQDICVPGVNWERGPKRKPNFIKRGDLLREAKGWFEIVRRSILLAGNNSEVNLKRATMLQCIMKGGEIKVHEIIAQGIQKFAEKSDSGGKLGYPSTIFLLCRLARVIFEDANPVWVTVGLPITYRRMHAAAAPLPPRKRRKRPALRTEEEQPLQEQPPATLSMYQLKEAIDALSRQCMENQEAQRELQIQSRDRHEESLSRWMNQQGEWQKQLMDQHLEQGRQWSESFHNLNQKHDQQQEAIQRLINIQAHQGVHIHEMHMKQREQADLLDELKIFSEGVCMSETGYHVNTQARLGYLVGQLPNLHPGITKYEDVKDELARVERERVEQSHESVRKALEDWKLARANRMRGSTSGQSESKNGKGAEENE</sequence>
<feature type="compositionally biased region" description="Basic and acidic residues" evidence="1">
    <location>
        <begin position="335"/>
        <end position="353"/>
    </location>
</feature>
<evidence type="ECO:0000313" key="3">
    <source>
        <dbReference type="EMBL" id="RYR66789.1"/>
    </source>
</evidence>
<dbReference type="InterPro" id="IPR046796">
    <property type="entry name" value="Transposase_32_dom"/>
</dbReference>
<dbReference type="EMBL" id="SDMP01000003">
    <property type="protein sequence ID" value="RYR66789.1"/>
    <property type="molecule type" value="Genomic_DNA"/>
</dbReference>
<name>A0A445DUE0_ARAHY</name>
<dbReference type="AlphaFoldDB" id="A0A445DUE0"/>
<organism evidence="3 4">
    <name type="scientific">Arachis hypogaea</name>
    <name type="common">Peanut</name>
    <dbReference type="NCBI Taxonomy" id="3818"/>
    <lineage>
        <taxon>Eukaryota</taxon>
        <taxon>Viridiplantae</taxon>
        <taxon>Streptophyta</taxon>
        <taxon>Embryophyta</taxon>
        <taxon>Tracheophyta</taxon>
        <taxon>Spermatophyta</taxon>
        <taxon>Magnoliopsida</taxon>
        <taxon>eudicotyledons</taxon>
        <taxon>Gunneridae</taxon>
        <taxon>Pentapetalae</taxon>
        <taxon>rosids</taxon>
        <taxon>fabids</taxon>
        <taxon>Fabales</taxon>
        <taxon>Fabaceae</taxon>
        <taxon>Papilionoideae</taxon>
        <taxon>50 kb inversion clade</taxon>
        <taxon>dalbergioids sensu lato</taxon>
        <taxon>Dalbergieae</taxon>
        <taxon>Pterocarpus clade</taxon>
        <taxon>Arachis</taxon>
    </lineage>
</organism>
<accession>A0A445DUE0</accession>
<dbReference type="Proteomes" id="UP000289738">
    <property type="component" value="Chromosome A03"/>
</dbReference>
<feature type="compositionally biased region" description="Basic and acidic residues" evidence="1">
    <location>
        <begin position="370"/>
        <end position="379"/>
    </location>
</feature>
<feature type="region of interest" description="Disordered" evidence="1">
    <location>
        <begin position="143"/>
        <end position="170"/>
    </location>
</feature>
<feature type="region of interest" description="Disordered" evidence="1">
    <location>
        <begin position="335"/>
        <end position="379"/>
    </location>
</feature>
<evidence type="ECO:0000259" key="2">
    <source>
        <dbReference type="Pfam" id="PF20167"/>
    </source>
</evidence>
<protein>
    <recommendedName>
        <fullName evidence="2">Putative plant transposon protein domain-containing protein</fullName>
    </recommendedName>
</protein>
<feature type="domain" description="Putative plant transposon protein" evidence="2">
    <location>
        <begin position="2"/>
        <end position="116"/>
    </location>
</feature>
<keyword evidence="4" id="KW-1185">Reference proteome</keyword>
<evidence type="ECO:0000313" key="4">
    <source>
        <dbReference type="Proteomes" id="UP000289738"/>
    </source>
</evidence>
<evidence type="ECO:0000256" key="1">
    <source>
        <dbReference type="SAM" id="MobiDB-lite"/>
    </source>
</evidence>
<proteinExistence type="predicted"/>
<feature type="compositionally biased region" description="Polar residues" evidence="1">
    <location>
        <begin position="360"/>
        <end position="369"/>
    </location>
</feature>
<dbReference type="Pfam" id="PF20167">
    <property type="entry name" value="Transposase_32"/>
    <property type="match status" value="1"/>
</dbReference>
<comment type="caution">
    <text evidence="3">The sequence shown here is derived from an EMBL/GenBank/DDBJ whole genome shotgun (WGS) entry which is preliminary data.</text>
</comment>
<reference evidence="3 4" key="1">
    <citation type="submission" date="2019-01" db="EMBL/GenBank/DDBJ databases">
        <title>Sequencing of cultivated peanut Arachis hypogaea provides insights into genome evolution and oil improvement.</title>
        <authorList>
            <person name="Chen X."/>
        </authorList>
    </citation>
    <scope>NUCLEOTIDE SEQUENCE [LARGE SCALE GENOMIC DNA]</scope>
    <source>
        <strain evidence="4">cv. Fuhuasheng</strain>
        <tissue evidence="3">Leaves</tissue>
    </source>
</reference>